<feature type="transmembrane region" description="Helical" evidence="1">
    <location>
        <begin position="68"/>
        <end position="94"/>
    </location>
</feature>
<keyword evidence="3" id="KW-1185">Reference proteome</keyword>
<accession>A0ABV0NI55</accession>
<evidence type="ECO:0000256" key="1">
    <source>
        <dbReference type="SAM" id="Phobius"/>
    </source>
</evidence>
<sequence>MYLCKMCIYYFTLYFIYYIKDIFSFNCMLCVPYGTTLLPIFSFPAPSLHSSISPLFSSHTRSFNYSSISFLFLLSFHFFLTVPHFLFLSILSFISPSLSPSCWPFPFPGSFFLSVCTYAKPNFRAHFLSFVFIPQHTSLYFNYLFSFQTCWLS</sequence>
<name>A0ABV0NI55_9TELE</name>
<proteinExistence type="predicted"/>
<protein>
    <submittedName>
        <fullName evidence="2">Uncharacterized protein</fullName>
    </submittedName>
</protein>
<keyword evidence="1" id="KW-1133">Transmembrane helix</keyword>
<keyword evidence="1" id="KW-0812">Transmembrane</keyword>
<comment type="caution">
    <text evidence="2">The sequence shown here is derived from an EMBL/GenBank/DDBJ whole genome shotgun (WGS) entry which is preliminary data.</text>
</comment>
<dbReference type="EMBL" id="JAHRIO010034559">
    <property type="protein sequence ID" value="MEQ2169917.1"/>
    <property type="molecule type" value="Genomic_DNA"/>
</dbReference>
<evidence type="ECO:0000313" key="2">
    <source>
        <dbReference type="EMBL" id="MEQ2169917.1"/>
    </source>
</evidence>
<gene>
    <name evidence="2" type="ORF">GOODEAATRI_029937</name>
</gene>
<keyword evidence="1" id="KW-0472">Membrane</keyword>
<organism evidence="2 3">
    <name type="scientific">Goodea atripinnis</name>
    <dbReference type="NCBI Taxonomy" id="208336"/>
    <lineage>
        <taxon>Eukaryota</taxon>
        <taxon>Metazoa</taxon>
        <taxon>Chordata</taxon>
        <taxon>Craniata</taxon>
        <taxon>Vertebrata</taxon>
        <taxon>Euteleostomi</taxon>
        <taxon>Actinopterygii</taxon>
        <taxon>Neopterygii</taxon>
        <taxon>Teleostei</taxon>
        <taxon>Neoteleostei</taxon>
        <taxon>Acanthomorphata</taxon>
        <taxon>Ovalentaria</taxon>
        <taxon>Atherinomorphae</taxon>
        <taxon>Cyprinodontiformes</taxon>
        <taxon>Goodeidae</taxon>
        <taxon>Goodea</taxon>
    </lineage>
</organism>
<evidence type="ECO:0000313" key="3">
    <source>
        <dbReference type="Proteomes" id="UP001476798"/>
    </source>
</evidence>
<dbReference type="Proteomes" id="UP001476798">
    <property type="component" value="Unassembled WGS sequence"/>
</dbReference>
<reference evidence="2 3" key="1">
    <citation type="submission" date="2021-06" db="EMBL/GenBank/DDBJ databases">
        <authorList>
            <person name="Palmer J.M."/>
        </authorList>
    </citation>
    <scope>NUCLEOTIDE SEQUENCE [LARGE SCALE GENOMIC DNA]</scope>
    <source>
        <strain evidence="2 3">GA_2019</strain>
        <tissue evidence="2">Muscle</tissue>
    </source>
</reference>